<dbReference type="OrthoDB" id="2152029at2759"/>
<dbReference type="SUPFAM" id="SSF53474">
    <property type="entry name" value="alpha/beta-Hydrolases"/>
    <property type="match status" value="1"/>
</dbReference>
<organism evidence="3 4">
    <name type="scientific">Exophiala aquamarina CBS 119918</name>
    <dbReference type="NCBI Taxonomy" id="1182545"/>
    <lineage>
        <taxon>Eukaryota</taxon>
        <taxon>Fungi</taxon>
        <taxon>Dikarya</taxon>
        <taxon>Ascomycota</taxon>
        <taxon>Pezizomycotina</taxon>
        <taxon>Eurotiomycetes</taxon>
        <taxon>Chaetothyriomycetidae</taxon>
        <taxon>Chaetothyriales</taxon>
        <taxon>Herpotrichiellaceae</taxon>
        <taxon>Exophiala</taxon>
    </lineage>
</organism>
<dbReference type="RefSeq" id="XP_013259595.1">
    <property type="nucleotide sequence ID" value="XM_013404141.1"/>
</dbReference>
<dbReference type="GeneID" id="25282109"/>
<dbReference type="Pfam" id="PF07859">
    <property type="entry name" value="Abhydrolase_3"/>
    <property type="match status" value="1"/>
</dbReference>
<dbReference type="VEuPathDB" id="FungiDB:A1O9_07195"/>
<keyword evidence="1" id="KW-0378">Hydrolase</keyword>
<keyword evidence="4" id="KW-1185">Reference proteome</keyword>
<sequence length="283" mass="31296">MDSGSGARPPKRYWSSFMVCMQADSIVVVSARLISIPGGGFAFPANDGHLKFLSSIMDSMRSRGRPLSVLMVDYPLTPLANFPTQFQESVSAVRYVVETCNYQPSQIILGGDSAGGNLAASVILHCLQPSEHVLPLRVVTQKSKFKGLVLVSPWVSFDITLASFTREPNKDYIQAESEKRWSDIYLSKGEPCIYNEPGLAPAALWKDMPVQDVLVTAGADEALIDGITKWVEVHNTNVMYNIAQHEPHEAPIIWSAFGDQHVTETERKVEAWLQSLFEKIPDA</sequence>
<protein>
    <recommendedName>
        <fullName evidence="2">Alpha/beta hydrolase fold-3 domain-containing protein</fullName>
    </recommendedName>
</protein>
<dbReference type="AlphaFoldDB" id="A0A072PN87"/>
<evidence type="ECO:0000313" key="4">
    <source>
        <dbReference type="Proteomes" id="UP000027920"/>
    </source>
</evidence>
<accession>A0A072PN87</accession>
<comment type="caution">
    <text evidence="3">The sequence shown here is derived from an EMBL/GenBank/DDBJ whole genome shotgun (WGS) entry which is preliminary data.</text>
</comment>
<dbReference type="EMBL" id="AMGV01000005">
    <property type="protein sequence ID" value="KEF57005.1"/>
    <property type="molecule type" value="Genomic_DNA"/>
</dbReference>
<feature type="domain" description="Alpha/beta hydrolase fold-3" evidence="2">
    <location>
        <begin position="38"/>
        <end position="225"/>
    </location>
</feature>
<dbReference type="Proteomes" id="UP000027920">
    <property type="component" value="Unassembled WGS sequence"/>
</dbReference>
<proteinExistence type="predicted"/>
<name>A0A072PN87_9EURO</name>
<dbReference type="InterPro" id="IPR013094">
    <property type="entry name" value="AB_hydrolase_3"/>
</dbReference>
<dbReference type="InterPro" id="IPR050300">
    <property type="entry name" value="GDXG_lipolytic_enzyme"/>
</dbReference>
<evidence type="ECO:0000313" key="3">
    <source>
        <dbReference type="EMBL" id="KEF57005.1"/>
    </source>
</evidence>
<dbReference type="HOGENOM" id="CLU_042179_1_1_1"/>
<dbReference type="Gene3D" id="3.40.50.1820">
    <property type="entry name" value="alpha/beta hydrolase"/>
    <property type="match status" value="1"/>
</dbReference>
<dbReference type="PANTHER" id="PTHR48081">
    <property type="entry name" value="AB HYDROLASE SUPERFAMILY PROTEIN C4A8.06C"/>
    <property type="match status" value="1"/>
</dbReference>
<reference evidence="3 4" key="1">
    <citation type="submission" date="2013-03" db="EMBL/GenBank/DDBJ databases">
        <title>The Genome Sequence of Exophiala aquamarina CBS 119918.</title>
        <authorList>
            <consortium name="The Broad Institute Genomics Platform"/>
            <person name="Cuomo C."/>
            <person name="de Hoog S."/>
            <person name="Gorbushina A."/>
            <person name="Walker B."/>
            <person name="Young S.K."/>
            <person name="Zeng Q."/>
            <person name="Gargeya S."/>
            <person name="Fitzgerald M."/>
            <person name="Haas B."/>
            <person name="Abouelleil A."/>
            <person name="Allen A.W."/>
            <person name="Alvarado L."/>
            <person name="Arachchi H.M."/>
            <person name="Berlin A.M."/>
            <person name="Chapman S.B."/>
            <person name="Gainer-Dewar J."/>
            <person name="Goldberg J."/>
            <person name="Griggs A."/>
            <person name="Gujja S."/>
            <person name="Hansen M."/>
            <person name="Howarth C."/>
            <person name="Imamovic A."/>
            <person name="Ireland A."/>
            <person name="Larimer J."/>
            <person name="McCowan C."/>
            <person name="Murphy C."/>
            <person name="Pearson M."/>
            <person name="Poon T.W."/>
            <person name="Priest M."/>
            <person name="Roberts A."/>
            <person name="Saif S."/>
            <person name="Shea T."/>
            <person name="Sisk P."/>
            <person name="Sykes S."/>
            <person name="Wortman J."/>
            <person name="Nusbaum C."/>
            <person name="Birren B."/>
        </authorList>
    </citation>
    <scope>NUCLEOTIDE SEQUENCE [LARGE SCALE GENOMIC DNA]</scope>
    <source>
        <strain evidence="3 4">CBS 119918</strain>
    </source>
</reference>
<evidence type="ECO:0000259" key="2">
    <source>
        <dbReference type="Pfam" id="PF07859"/>
    </source>
</evidence>
<dbReference type="STRING" id="1182545.A0A072PN87"/>
<dbReference type="InterPro" id="IPR029058">
    <property type="entry name" value="AB_hydrolase_fold"/>
</dbReference>
<gene>
    <name evidence="3" type="ORF">A1O9_07195</name>
</gene>
<dbReference type="PANTHER" id="PTHR48081:SF31">
    <property type="entry name" value="STERYL ACETYL HYDROLASE MUG81-RELATED"/>
    <property type="match status" value="1"/>
</dbReference>
<evidence type="ECO:0000256" key="1">
    <source>
        <dbReference type="ARBA" id="ARBA00022801"/>
    </source>
</evidence>
<dbReference type="GO" id="GO:0016787">
    <property type="term" value="F:hydrolase activity"/>
    <property type="evidence" value="ECO:0007669"/>
    <property type="project" value="UniProtKB-KW"/>
</dbReference>